<gene>
    <name evidence="2" type="ORF">KFK09_028244</name>
</gene>
<organism evidence="2 3">
    <name type="scientific">Dendrobium nobile</name>
    <name type="common">Orchid</name>
    <dbReference type="NCBI Taxonomy" id="94219"/>
    <lineage>
        <taxon>Eukaryota</taxon>
        <taxon>Viridiplantae</taxon>
        <taxon>Streptophyta</taxon>
        <taxon>Embryophyta</taxon>
        <taxon>Tracheophyta</taxon>
        <taxon>Spermatophyta</taxon>
        <taxon>Magnoliopsida</taxon>
        <taxon>Liliopsida</taxon>
        <taxon>Asparagales</taxon>
        <taxon>Orchidaceae</taxon>
        <taxon>Epidendroideae</taxon>
        <taxon>Malaxideae</taxon>
        <taxon>Dendrobiinae</taxon>
        <taxon>Dendrobium</taxon>
    </lineage>
</organism>
<evidence type="ECO:0000313" key="2">
    <source>
        <dbReference type="EMBL" id="KAI0488413.1"/>
    </source>
</evidence>
<protein>
    <submittedName>
        <fullName evidence="2">Uncharacterized protein</fullName>
    </submittedName>
</protein>
<feature type="transmembrane region" description="Helical" evidence="1">
    <location>
        <begin position="31"/>
        <end position="52"/>
    </location>
</feature>
<proteinExistence type="predicted"/>
<sequence length="63" mass="7451">MDKQSDCLYTTTNHDRNVLIFLSLISFEQNFLFLIFLITFGSMLYIFFHVILSSYLTMEPFGL</sequence>
<name>A0A8T3A6W4_DENNO</name>
<dbReference type="Proteomes" id="UP000829196">
    <property type="component" value="Unassembled WGS sequence"/>
</dbReference>
<evidence type="ECO:0000313" key="3">
    <source>
        <dbReference type="Proteomes" id="UP000829196"/>
    </source>
</evidence>
<keyword evidence="1" id="KW-0812">Transmembrane</keyword>
<keyword evidence="1" id="KW-0472">Membrane</keyword>
<comment type="caution">
    <text evidence="2">The sequence shown here is derived from an EMBL/GenBank/DDBJ whole genome shotgun (WGS) entry which is preliminary data.</text>
</comment>
<keyword evidence="1" id="KW-1133">Transmembrane helix</keyword>
<dbReference type="AlphaFoldDB" id="A0A8T3A6W4"/>
<dbReference type="SMR" id="A0A8T3A6W4"/>
<keyword evidence="3" id="KW-1185">Reference proteome</keyword>
<reference evidence="2" key="1">
    <citation type="journal article" date="2022" name="Front. Genet.">
        <title>Chromosome-Scale Assembly of the Dendrobium nobile Genome Provides Insights Into the Molecular Mechanism of the Biosynthesis of the Medicinal Active Ingredient of Dendrobium.</title>
        <authorList>
            <person name="Xu Q."/>
            <person name="Niu S.-C."/>
            <person name="Li K.-L."/>
            <person name="Zheng P.-J."/>
            <person name="Zhang X.-J."/>
            <person name="Jia Y."/>
            <person name="Liu Y."/>
            <person name="Niu Y.-X."/>
            <person name="Yu L.-H."/>
            <person name="Chen D.-F."/>
            <person name="Zhang G.-Q."/>
        </authorList>
    </citation>
    <scope>NUCLEOTIDE SEQUENCE</scope>
    <source>
        <tissue evidence="2">Leaf</tissue>
    </source>
</reference>
<evidence type="ECO:0000256" key="1">
    <source>
        <dbReference type="SAM" id="Phobius"/>
    </source>
</evidence>
<accession>A0A8T3A6W4</accession>
<dbReference type="EMBL" id="JAGYWB010000019">
    <property type="protein sequence ID" value="KAI0488413.1"/>
    <property type="molecule type" value="Genomic_DNA"/>
</dbReference>